<protein>
    <submittedName>
        <fullName evidence="1">Uncharacterized protein</fullName>
    </submittedName>
</protein>
<reference evidence="1" key="1">
    <citation type="journal article" date="2012" name="Nature">
        <title>The oyster genome reveals stress adaptation and complexity of shell formation.</title>
        <authorList>
            <person name="Zhang G."/>
            <person name="Fang X."/>
            <person name="Guo X."/>
            <person name="Li L."/>
            <person name="Luo R."/>
            <person name="Xu F."/>
            <person name="Yang P."/>
            <person name="Zhang L."/>
            <person name="Wang X."/>
            <person name="Qi H."/>
            <person name="Xiong Z."/>
            <person name="Que H."/>
            <person name="Xie Y."/>
            <person name="Holland P.W."/>
            <person name="Paps J."/>
            <person name="Zhu Y."/>
            <person name="Wu F."/>
            <person name="Chen Y."/>
            <person name="Wang J."/>
            <person name="Peng C."/>
            <person name="Meng J."/>
            <person name="Yang L."/>
            <person name="Liu J."/>
            <person name="Wen B."/>
            <person name="Zhang N."/>
            <person name="Huang Z."/>
            <person name="Zhu Q."/>
            <person name="Feng Y."/>
            <person name="Mount A."/>
            <person name="Hedgecock D."/>
            <person name="Xu Z."/>
            <person name="Liu Y."/>
            <person name="Domazet-Loso T."/>
            <person name="Du Y."/>
            <person name="Sun X."/>
            <person name="Zhang S."/>
            <person name="Liu B."/>
            <person name="Cheng P."/>
            <person name="Jiang X."/>
            <person name="Li J."/>
            <person name="Fan D."/>
            <person name="Wang W."/>
            <person name="Fu W."/>
            <person name="Wang T."/>
            <person name="Wang B."/>
            <person name="Zhang J."/>
            <person name="Peng Z."/>
            <person name="Li Y."/>
            <person name="Li N."/>
            <person name="Wang J."/>
            <person name="Chen M."/>
            <person name="He Y."/>
            <person name="Tan F."/>
            <person name="Song X."/>
            <person name="Zheng Q."/>
            <person name="Huang R."/>
            <person name="Yang H."/>
            <person name="Du X."/>
            <person name="Chen L."/>
            <person name="Yang M."/>
            <person name="Gaffney P.M."/>
            <person name="Wang S."/>
            <person name="Luo L."/>
            <person name="She Z."/>
            <person name="Ming Y."/>
            <person name="Huang W."/>
            <person name="Zhang S."/>
            <person name="Huang B."/>
            <person name="Zhang Y."/>
            <person name="Qu T."/>
            <person name="Ni P."/>
            <person name="Miao G."/>
            <person name="Wang J."/>
            <person name="Wang Q."/>
            <person name="Steinberg C.E."/>
            <person name="Wang H."/>
            <person name="Li N."/>
            <person name="Qian L."/>
            <person name="Zhang G."/>
            <person name="Li Y."/>
            <person name="Yang H."/>
            <person name="Liu X."/>
            <person name="Wang J."/>
            <person name="Yin Y."/>
            <person name="Wang J."/>
        </authorList>
    </citation>
    <scope>NUCLEOTIDE SEQUENCE [LARGE SCALE GENOMIC DNA]</scope>
    <source>
        <strain evidence="1">05x7-T-G4-1.051#20</strain>
    </source>
</reference>
<organism evidence="1">
    <name type="scientific">Magallana gigas</name>
    <name type="common">Pacific oyster</name>
    <name type="synonym">Crassostrea gigas</name>
    <dbReference type="NCBI Taxonomy" id="29159"/>
    <lineage>
        <taxon>Eukaryota</taxon>
        <taxon>Metazoa</taxon>
        <taxon>Spiralia</taxon>
        <taxon>Lophotrochozoa</taxon>
        <taxon>Mollusca</taxon>
        <taxon>Bivalvia</taxon>
        <taxon>Autobranchia</taxon>
        <taxon>Pteriomorphia</taxon>
        <taxon>Ostreida</taxon>
        <taxon>Ostreoidea</taxon>
        <taxon>Ostreidae</taxon>
        <taxon>Magallana</taxon>
    </lineage>
</organism>
<proteinExistence type="predicted"/>
<dbReference type="HOGENOM" id="CLU_1940124_0_0_1"/>
<dbReference type="EMBL" id="JH817704">
    <property type="protein sequence ID" value="EKC38728.1"/>
    <property type="molecule type" value="Genomic_DNA"/>
</dbReference>
<sequence>MPLYSGSTPDHTYHKFWVTPTNLIGDNASSCTDNSSQTPPARRFGYFNNRVFPMKNSLKKIKGITMQEELNTKHYNFVFTNLGGNQQACSRILGLWRVLTTFLNDEICHLYMFQICGEKTHAAELIKAGI</sequence>
<name>K1QYF8_MAGGI</name>
<dbReference type="InParanoid" id="K1QYF8"/>
<evidence type="ECO:0000313" key="1">
    <source>
        <dbReference type="EMBL" id="EKC38728.1"/>
    </source>
</evidence>
<gene>
    <name evidence="1" type="ORF">CGI_10020398</name>
</gene>
<accession>K1QYF8</accession>
<dbReference type="AlphaFoldDB" id="K1QYF8"/>